<evidence type="ECO:0000313" key="1">
    <source>
        <dbReference type="EMBL" id="BCR04378.1"/>
    </source>
</evidence>
<sequence length="154" mass="17399">MEFIQRTLAKKKSGHSVRDLVLNECAKHGGKPQLMGYARPIAKGDERVRAMEKVTEQLGFSIGEHLTLAYEIEEVLLQEFDESMNINGYSSAFFSDQGYSPQEAYQFCAILVASGVTACYLDTYDRPPETFLPMRCEDIDYQGPPPRPVPPREE</sequence>
<proteinExistence type="predicted"/>
<dbReference type="InterPro" id="IPR036969">
    <property type="entry name" value="Citrate_synthase_sf"/>
</dbReference>
<dbReference type="EMBL" id="AP024355">
    <property type="protein sequence ID" value="BCR04378.1"/>
    <property type="molecule type" value="Genomic_DNA"/>
</dbReference>
<reference evidence="1 2" key="1">
    <citation type="journal article" date="2016" name="C (Basel)">
        <title>Selective Growth of and Electricity Production by Marine Exoelectrogenic Bacteria in Self-Aggregated Hydrogel of Microbially Reduced Graphene Oxide.</title>
        <authorList>
            <person name="Yoshida N."/>
            <person name="Goto Y."/>
            <person name="Miyata Y."/>
        </authorList>
    </citation>
    <scope>NUCLEOTIDE SEQUENCE [LARGE SCALE GENOMIC DNA]</scope>
    <source>
        <strain evidence="1 2">NIT-T3</strain>
    </source>
</reference>
<evidence type="ECO:0000313" key="2">
    <source>
        <dbReference type="Proteomes" id="UP001319827"/>
    </source>
</evidence>
<protein>
    <submittedName>
        <fullName evidence="1">Uncharacterized protein</fullName>
    </submittedName>
</protein>
<name>A0ABN6DW75_9BACT</name>
<reference evidence="1 2" key="2">
    <citation type="journal article" date="2021" name="Int. J. Syst. Evol. Microbiol.">
        <title>Isolation and Polyphasic Characterization of Desulfuromonas versatilis sp. Nov., an Electrogenic Bacteria Capable of Versatile Metabolism Isolated from a Graphene Oxide-Reducing Enrichment Culture.</title>
        <authorList>
            <person name="Xie L."/>
            <person name="Yoshida N."/>
            <person name="Ishii S."/>
            <person name="Meng L."/>
        </authorList>
    </citation>
    <scope>NUCLEOTIDE SEQUENCE [LARGE SCALE GENOMIC DNA]</scope>
    <source>
        <strain evidence="1 2">NIT-T3</strain>
    </source>
</reference>
<gene>
    <name evidence="1" type="ORF">DESUT3_14470</name>
</gene>
<keyword evidence="2" id="KW-1185">Reference proteome</keyword>
<accession>A0ABN6DW75</accession>
<organism evidence="1 2">
    <name type="scientific">Desulfuromonas versatilis</name>
    <dbReference type="NCBI Taxonomy" id="2802975"/>
    <lineage>
        <taxon>Bacteria</taxon>
        <taxon>Pseudomonadati</taxon>
        <taxon>Thermodesulfobacteriota</taxon>
        <taxon>Desulfuromonadia</taxon>
        <taxon>Desulfuromonadales</taxon>
        <taxon>Desulfuromonadaceae</taxon>
        <taxon>Desulfuromonas</taxon>
    </lineage>
</organism>
<dbReference type="Proteomes" id="UP001319827">
    <property type="component" value="Chromosome"/>
</dbReference>
<dbReference type="SUPFAM" id="SSF48256">
    <property type="entry name" value="Citrate synthase"/>
    <property type="match status" value="1"/>
</dbReference>